<keyword evidence="4" id="KW-1185">Reference proteome</keyword>
<name>A0ABR2KFF8_9EUKA</name>
<evidence type="ECO:0000313" key="4">
    <source>
        <dbReference type="Proteomes" id="UP001470230"/>
    </source>
</evidence>
<feature type="compositionally biased region" description="Basic and acidic residues" evidence="1">
    <location>
        <begin position="88"/>
        <end position="120"/>
    </location>
</feature>
<dbReference type="InterPro" id="IPR016197">
    <property type="entry name" value="Chromo-like_dom_sf"/>
</dbReference>
<sequence>MSGEEYEIEAINGIRFRNGKKEFRVKWKDYDQTSWVKESDLDCSELMEEYISKHQEEIEKAKNEEHKEEEEEDKPDEKGKKGKKPKKASKEKEEKPKEEKPKKEKEEKPKKKQQAEDKKLDKDKCKVVGYFRYKNEIYYTIEDQNGEKNDIKSNKARSSFAEKVIAFLESQLPKE</sequence>
<comment type="caution">
    <text evidence="3">The sequence shown here is derived from an EMBL/GenBank/DDBJ whole genome shotgun (WGS) entry which is preliminary data.</text>
</comment>
<feature type="region of interest" description="Disordered" evidence="1">
    <location>
        <begin position="54"/>
        <end position="120"/>
    </location>
</feature>
<reference evidence="3 4" key="1">
    <citation type="submission" date="2024-04" db="EMBL/GenBank/DDBJ databases">
        <title>Tritrichomonas musculus Genome.</title>
        <authorList>
            <person name="Alves-Ferreira E."/>
            <person name="Grigg M."/>
            <person name="Lorenzi H."/>
            <person name="Galac M."/>
        </authorList>
    </citation>
    <scope>NUCLEOTIDE SEQUENCE [LARGE SCALE GENOMIC DNA]</scope>
    <source>
        <strain evidence="3 4">EAF2021</strain>
    </source>
</reference>
<accession>A0ABR2KFF8</accession>
<organism evidence="3 4">
    <name type="scientific">Tritrichomonas musculus</name>
    <dbReference type="NCBI Taxonomy" id="1915356"/>
    <lineage>
        <taxon>Eukaryota</taxon>
        <taxon>Metamonada</taxon>
        <taxon>Parabasalia</taxon>
        <taxon>Tritrichomonadida</taxon>
        <taxon>Tritrichomonadidae</taxon>
        <taxon>Tritrichomonas</taxon>
    </lineage>
</organism>
<dbReference type="Proteomes" id="UP001470230">
    <property type="component" value="Unassembled WGS sequence"/>
</dbReference>
<gene>
    <name evidence="3" type="ORF">M9Y10_034270</name>
</gene>
<feature type="domain" description="Chromo" evidence="2">
    <location>
        <begin position="6"/>
        <end position="62"/>
    </location>
</feature>
<dbReference type="SMART" id="SM00298">
    <property type="entry name" value="CHROMO"/>
    <property type="match status" value="1"/>
</dbReference>
<evidence type="ECO:0000313" key="3">
    <source>
        <dbReference type="EMBL" id="KAK8889521.1"/>
    </source>
</evidence>
<dbReference type="EMBL" id="JAPFFF010000005">
    <property type="protein sequence ID" value="KAK8889521.1"/>
    <property type="molecule type" value="Genomic_DNA"/>
</dbReference>
<evidence type="ECO:0000259" key="2">
    <source>
        <dbReference type="PROSITE" id="PS50013"/>
    </source>
</evidence>
<dbReference type="Gene3D" id="2.40.50.40">
    <property type="match status" value="1"/>
</dbReference>
<dbReference type="PROSITE" id="PS50013">
    <property type="entry name" value="CHROMO_2"/>
    <property type="match status" value="1"/>
</dbReference>
<feature type="compositionally biased region" description="Basic and acidic residues" evidence="1">
    <location>
        <begin position="54"/>
        <end position="66"/>
    </location>
</feature>
<dbReference type="SUPFAM" id="SSF54160">
    <property type="entry name" value="Chromo domain-like"/>
    <property type="match status" value="1"/>
</dbReference>
<protein>
    <recommendedName>
        <fullName evidence="2">Chromo domain-containing protein</fullName>
    </recommendedName>
</protein>
<dbReference type="InterPro" id="IPR000953">
    <property type="entry name" value="Chromo/chromo_shadow_dom"/>
</dbReference>
<evidence type="ECO:0000256" key="1">
    <source>
        <dbReference type="SAM" id="MobiDB-lite"/>
    </source>
</evidence>
<dbReference type="CDD" id="cd00024">
    <property type="entry name" value="CD_CSD"/>
    <property type="match status" value="1"/>
</dbReference>
<proteinExistence type="predicted"/>